<feature type="region of interest" description="Disordered" evidence="1">
    <location>
        <begin position="93"/>
        <end position="114"/>
    </location>
</feature>
<accession>A0ABT7PQH9</accession>
<evidence type="ECO:0000256" key="1">
    <source>
        <dbReference type="SAM" id="MobiDB-lite"/>
    </source>
</evidence>
<reference evidence="3 4" key="1">
    <citation type="submission" date="2023-06" db="EMBL/GenBank/DDBJ databases">
        <title>Roseiconus lacunae JC819 isolated from Gulf of Mannar region, Tamil Nadu.</title>
        <authorList>
            <person name="Pk S."/>
            <person name="Ch S."/>
            <person name="Ch V.R."/>
        </authorList>
    </citation>
    <scope>NUCLEOTIDE SEQUENCE [LARGE SCALE GENOMIC DNA]</scope>
    <source>
        <strain evidence="3 4">JC819</strain>
    </source>
</reference>
<dbReference type="Proteomes" id="UP001239462">
    <property type="component" value="Unassembled WGS sequence"/>
</dbReference>
<protein>
    <submittedName>
        <fullName evidence="3">TIGR03067 domain-containing protein</fullName>
    </submittedName>
</protein>
<evidence type="ECO:0000313" key="4">
    <source>
        <dbReference type="Proteomes" id="UP001239462"/>
    </source>
</evidence>
<name>A0ABT7PQH9_9BACT</name>
<feature type="signal peptide" evidence="2">
    <location>
        <begin position="1"/>
        <end position="20"/>
    </location>
</feature>
<evidence type="ECO:0000256" key="2">
    <source>
        <dbReference type="SAM" id="SignalP"/>
    </source>
</evidence>
<dbReference type="RefSeq" id="WP_149495713.1">
    <property type="nucleotide sequence ID" value="NZ_JASZZN010000023.1"/>
</dbReference>
<organism evidence="3 4">
    <name type="scientific">Roseiconus lacunae</name>
    <dbReference type="NCBI Taxonomy" id="2605694"/>
    <lineage>
        <taxon>Bacteria</taxon>
        <taxon>Pseudomonadati</taxon>
        <taxon>Planctomycetota</taxon>
        <taxon>Planctomycetia</taxon>
        <taxon>Pirellulales</taxon>
        <taxon>Pirellulaceae</taxon>
        <taxon>Roseiconus</taxon>
    </lineage>
</organism>
<sequence length="173" mass="19550">MRFVCLFAAAMMAIPTVAEEQPDDTMMEKMQGRWEIVEGWNRGQSLAKSEIEGSYVMVKTNQITTFDSDQRQTYQAMFRIDDSKKPVRIQMTALPRTSPAEENNSLKQPTEKQPAASGILKFVDEGKWVLCYALPGAEPPTKFESAKGSKTMMFVMERRKVDDGLVQSISPQE</sequence>
<keyword evidence="2" id="KW-0732">Signal</keyword>
<proteinExistence type="predicted"/>
<keyword evidence="4" id="KW-1185">Reference proteome</keyword>
<dbReference type="EMBL" id="JASZZN010000023">
    <property type="protein sequence ID" value="MDM4018581.1"/>
    <property type="molecule type" value="Genomic_DNA"/>
</dbReference>
<feature type="chain" id="PRO_5046430659" evidence="2">
    <location>
        <begin position="21"/>
        <end position="173"/>
    </location>
</feature>
<comment type="caution">
    <text evidence="3">The sequence shown here is derived from an EMBL/GenBank/DDBJ whole genome shotgun (WGS) entry which is preliminary data.</text>
</comment>
<dbReference type="NCBIfam" id="TIGR03067">
    <property type="entry name" value="Planc_TIGR03067"/>
    <property type="match status" value="1"/>
</dbReference>
<gene>
    <name evidence="3" type="ORF">QTN89_24225</name>
</gene>
<dbReference type="InterPro" id="IPR017504">
    <property type="entry name" value="CHP03067_Planctomycetes"/>
</dbReference>
<evidence type="ECO:0000313" key="3">
    <source>
        <dbReference type="EMBL" id="MDM4018581.1"/>
    </source>
</evidence>